<dbReference type="Pfam" id="PF18879">
    <property type="entry name" value="EspA_EspE"/>
    <property type="match status" value="1"/>
</dbReference>
<gene>
    <name evidence="2" type="ORF">N4S67_05460</name>
</gene>
<proteinExistence type="predicted"/>
<sequence length="451" mass="48881">MSVLGAFESTWSNARSTFGEGSPATGERYDQSSSLRQMQSDLESAAPGSRWTGAAATAYDAANAEHRRVFGELANLDRRLKAHVDASAAAVAAGRSNLDAVRQWVAAAAASLPPGQAGEQMKLAVAQKGISGVIDVLTKSNGDLNAIGENLRGLGAEYEALKDQRFGKGDIAMFAGGGEGERKEDGWKPDNKYEEALHEAGLLDEEPTGYYAEWLQNADRQSVSPGTIVDIAERHDITPEDFEVLNRMEKVTDPDGKSFFLIPKGTSGDDARKAVLMTYILNAGTDYGEGTDRDFEPTPYSADEVQRIIDRQSANSWSYDQDVGFVLDNDGALMTTPNGMLMGMGGNWAQDQFSWLGGTAWGEIFMENIDHSAGAGPAEQLRQIAQSGVSWNVGADGVPRAGTLDLDRLLHHEEIHSQQWAREGYFGMIWDVATDLDRLEDEAGRRDGGYK</sequence>
<evidence type="ECO:0000313" key="2">
    <source>
        <dbReference type="EMBL" id="MCT7657863.1"/>
    </source>
</evidence>
<dbReference type="Proteomes" id="UP001206639">
    <property type="component" value="Unassembled WGS sequence"/>
</dbReference>
<evidence type="ECO:0000259" key="1">
    <source>
        <dbReference type="Pfam" id="PF18879"/>
    </source>
</evidence>
<evidence type="ECO:0000313" key="3">
    <source>
        <dbReference type="Proteomes" id="UP001206639"/>
    </source>
</evidence>
<comment type="caution">
    <text evidence="2">The sequence shown here is derived from an EMBL/GenBank/DDBJ whole genome shotgun (WGS) entry which is preliminary data.</text>
</comment>
<organism evidence="2 3">
    <name type="scientific">Mycobacterium deserti</name>
    <dbReference type="NCBI Taxonomy" id="2978347"/>
    <lineage>
        <taxon>Bacteria</taxon>
        <taxon>Bacillati</taxon>
        <taxon>Actinomycetota</taxon>
        <taxon>Actinomycetes</taxon>
        <taxon>Mycobacteriales</taxon>
        <taxon>Mycobacteriaceae</taxon>
        <taxon>Mycobacterium</taxon>
    </lineage>
</organism>
<dbReference type="EMBL" id="JAODWD010000001">
    <property type="protein sequence ID" value="MCT7657863.1"/>
    <property type="molecule type" value="Genomic_DNA"/>
</dbReference>
<protein>
    <submittedName>
        <fullName evidence="2">ESX-1 secretion-associated protein</fullName>
    </submittedName>
</protein>
<accession>A0ABT2M6H7</accession>
<dbReference type="InterPro" id="IPR043796">
    <property type="entry name" value="ESX-1_EspA/EspE-like"/>
</dbReference>
<dbReference type="RefSeq" id="WP_260991869.1">
    <property type="nucleotide sequence ID" value="NZ_JAODWD010000001.1"/>
</dbReference>
<reference evidence="3" key="1">
    <citation type="submission" date="2023-07" db="EMBL/GenBank/DDBJ databases">
        <authorList>
            <person name="Deng Y."/>
            <person name="Zhang Y.-Q."/>
        </authorList>
    </citation>
    <scope>NUCLEOTIDE SEQUENCE [LARGE SCALE GENOMIC DNA]</scope>
    <source>
        <strain evidence="3">CPCC 205710</strain>
    </source>
</reference>
<keyword evidence="3" id="KW-1185">Reference proteome</keyword>
<feature type="domain" description="ESX-1 secretion-associated protein EspA/EspE-like" evidence="1">
    <location>
        <begin position="18"/>
        <end position="99"/>
    </location>
</feature>
<name>A0ABT2M6H7_9MYCO</name>